<accession>A0A2Z4IKT5</accession>
<dbReference type="Proteomes" id="UP000248688">
    <property type="component" value="Chromosome"/>
</dbReference>
<name>A0A2Z4IKT5_9BACT</name>
<evidence type="ECO:0000259" key="2">
    <source>
        <dbReference type="Pfam" id="PF06283"/>
    </source>
</evidence>
<sequence length="258" mass="29603">MNQFKWKSMLFGSFLLITSLLFAGQSFAQRGQFKALIFSKTQGFRHQSIPNAVKGLKDMAKTRLFSVYATEDASVFNDKALKNYDVIILASTTGDILSDDQKEAFKRFVQSGKGVVGIHSATDTEYNWEWYTKLIGGQFMHHPSQQSARLNVVDRDHPATYHLNEKWLWTDEWYAFKNFNENVHILIQLDETSYDPGSKDGESMGMGEVHPMSWYHEYDGGRVFYTALGHVDSAYENDDFMDHLYGGIWWAATGYPIQ</sequence>
<reference evidence="3 4" key="1">
    <citation type="submission" date="2018-06" db="EMBL/GenBank/DDBJ databases">
        <title>Echinicola strongylocentroti sp. nov., isolated from a sea urchin Strongylocentrotus intermedius.</title>
        <authorList>
            <person name="Bae S.S."/>
        </authorList>
    </citation>
    <scope>NUCLEOTIDE SEQUENCE [LARGE SCALE GENOMIC DNA]</scope>
    <source>
        <strain evidence="3 4">MEBiC08714</strain>
    </source>
</reference>
<organism evidence="3 4">
    <name type="scientific">Echinicola strongylocentroti</name>
    <dbReference type="NCBI Taxonomy" id="1795355"/>
    <lineage>
        <taxon>Bacteria</taxon>
        <taxon>Pseudomonadati</taxon>
        <taxon>Bacteroidota</taxon>
        <taxon>Cytophagia</taxon>
        <taxon>Cytophagales</taxon>
        <taxon>Cyclobacteriaceae</taxon>
        <taxon>Echinicola</taxon>
    </lineage>
</organism>
<dbReference type="OrthoDB" id="9816308at2"/>
<keyword evidence="1" id="KW-0732">Signal</keyword>
<feature type="domain" description="ThuA-like" evidence="2">
    <location>
        <begin position="34"/>
        <end position="251"/>
    </location>
</feature>
<evidence type="ECO:0000256" key="1">
    <source>
        <dbReference type="SAM" id="SignalP"/>
    </source>
</evidence>
<proteinExistence type="predicted"/>
<keyword evidence="4" id="KW-1185">Reference proteome</keyword>
<dbReference type="AlphaFoldDB" id="A0A2Z4IKT5"/>
<protein>
    <submittedName>
        <fullName evidence="3">ThuA domain-containing protein</fullName>
    </submittedName>
</protein>
<dbReference type="SUPFAM" id="SSF52317">
    <property type="entry name" value="Class I glutamine amidotransferase-like"/>
    <property type="match status" value="1"/>
</dbReference>
<feature type="chain" id="PRO_5016439392" evidence="1">
    <location>
        <begin position="29"/>
        <end position="258"/>
    </location>
</feature>
<dbReference type="Pfam" id="PF06283">
    <property type="entry name" value="ThuA"/>
    <property type="match status" value="1"/>
</dbReference>
<evidence type="ECO:0000313" key="3">
    <source>
        <dbReference type="EMBL" id="AWW31320.1"/>
    </source>
</evidence>
<dbReference type="InterPro" id="IPR029062">
    <property type="entry name" value="Class_I_gatase-like"/>
</dbReference>
<dbReference type="InterPro" id="IPR029010">
    <property type="entry name" value="ThuA-like"/>
</dbReference>
<dbReference type="EMBL" id="CP030041">
    <property type="protein sequence ID" value="AWW31320.1"/>
    <property type="molecule type" value="Genomic_DNA"/>
</dbReference>
<gene>
    <name evidence="3" type="ORF">DN752_14970</name>
</gene>
<dbReference type="RefSeq" id="WP_112784696.1">
    <property type="nucleotide sequence ID" value="NZ_CP030041.1"/>
</dbReference>
<dbReference type="Gene3D" id="3.40.50.880">
    <property type="match status" value="1"/>
</dbReference>
<feature type="signal peptide" evidence="1">
    <location>
        <begin position="1"/>
        <end position="28"/>
    </location>
</feature>
<dbReference type="KEGG" id="est:DN752_14970"/>
<dbReference type="PANTHER" id="PTHR40469">
    <property type="entry name" value="SECRETED GLYCOSYL HYDROLASE"/>
    <property type="match status" value="1"/>
</dbReference>
<dbReference type="PANTHER" id="PTHR40469:SF2">
    <property type="entry name" value="GALACTOSE-BINDING DOMAIN-LIKE SUPERFAMILY PROTEIN"/>
    <property type="match status" value="1"/>
</dbReference>
<evidence type="ECO:0000313" key="4">
    <source>
        <dbReference type="Proteomes" id="UP000248688"/>
    </source>
</evidence>